<dbReference type="PATRIC" id="fig|1183438.3.peg.690"/>
<dbReference type="InterPro" id="IPR029063">
    <property type="entry name" value="SAM-dependent_MTases_sf"/>
</dbReference>
<dbReference type="Proteomes" id="UP000017396">
    <property type="component" value="Chromosome"/>
</dbReference>
<feature type="region of interest" description="Disordered" evidence="6">
    <location>
        <begin position="1317"/>
        <end position="1352"/>
    </location>
</feature>
<evidence type="ECO:0000256" key="1">
    <source>
        <dbReference type="ARBA" id="ARBA00011900"/>
    </source>
</evidence>
<dbReference type="eggNOG" id="COG1002">
    <property type="taxonomic scope" value="Bacteria"/>
</dbReference>
<dbReference type="RefSeq" id="WP_023171983.1">
    <property type="nucleotide sequence ID" value="NC_022600.1"/>
</dbReference>
<name>U5QDL3_GLOK1</name>
<dbReference type="InterPro" id="IPR050953">
    <property type="entry name" value="N4_N6_ade-DNA_methylase"/>
</dbReference>
<evidence type="ECO:0000259" key="7">
    <source>
        <dbReference type="Pfam" id="PF07669"/>
    </source>
</evidence>
<dbReference type="GO" id="GO:0009007">
    <property type="term" value="F:site-specific DNA-methyltransferase (adenine-specific) activity"/>
    <property type="evidence" value="ECO:0007669"/>
    <property type="project" value="UniProtKB-EC"/>
</dbReference>
<feature type="domain" description="Type II methyltransferase M.TaqI-like" evidence="7">
    <location>
        <begin position="629"/>
        <end position="885"/>
    </location>
</feature>
<dbReference type="EMBL" id="CP003587">
    <property type="protein sequence ID" value="AGY56938.1"/>
    <property type="molecule type" value="Genomic_DNA"/>
</dbReference>
<keyword evidence="2 9" id="KW-0489">Methyltransferase</keyword>
<dbReference type="SUPFAM" id="SSF53335">
    <property type="entry name" value="S-adenosyl-L-methionine-dependent methyltransferases"/>
    <property type="match status" value="1"/>
</dbReference>
<dbReference type="PANTHER" id="PTHR33841:SF1">
    <property type="entry name" value="DNA METHYLTRANSFERASE A"/>
    <property type="match status" value="1"/>
</dbReference>
<evidence type="ECO:0000256" key="4">
    <source>
        <dbReference type="ARBA" id="ARBA00022691"/>
    </source>
</evidence>
<dbReference type="Pfam" id="PF20466">
    <property type="entry name" value="MmeI_TRD"/>
    <property type="match status" value="1"/>
</dbReference>
<keyword evidence="10" id="KW-1185">Reference proteome</keyword>
<gene>
    <name evidence="9" type="ORF">GKIL_0692</name>
</gene>
<accession>U5QDL3</accession>
<dbReference type="EC" id="2.1.1.72" evidence="1"/>
<sequence>MADNTVLQAHRQWLGLLQPVGLVVSPLALVRAGAIVNHNVFALQQELQDLLAEARETADGIDNYPIDFERFAGRLLGWEADDLAGSADGPELPEDLSVALPDLGELLTPRYAVFDLDAERKGLLLVQVLPPGADLDAATHDSAWTASAQARMERLLRENEISIGILWNSRTLRLIYYPKGESSGHLDFPVETMATVGGRPILGALQMLLGADRLFNLPADRRLEALLAASRKYQNEVSNRLADQVLDALWELLRGFQMADEAADGRLLGEVARSAPSHIYGGLIAVLMRLVFLLYAEDRGLMPQDPIYERGYSLTGLFERLRIDWGNYPDTMDQRFGAWAALLSLFRLAFEGAAHGEFSLPARQGQLFNPDEYPFLEGRPWQTNRVMGERIQPPRVPDGVIYRVLDKLLVLGGERLSYRSLDVEQIGSVYEAVMGFAVERAGGRSIGLTSKPKGSKVSVTVVVDLDRLLATKPGERAKWLKDNAGCEVTGNALNELKKATTPEQLNAALEKRISKRTAGLLPAGSLYLQPGEERRRTGSHYTPRTLTEPIVRHTLEPVIANLGAQPTADQILNLKICDPAMGSGAFLVEACRQLAEHLVEAWNVHRSQPAIPADEDPLLHARRLVAQRCLYGVDKNPFAVNLAKLSLWLVTLAKEHPFTFLDHALKHGDSLVGLGRENIGAFSWIPQAPHYGPLFQNISRQIDDARHYREQIADLGDDGDTQKRQLHKETEDALAEARLAGDLIVAAYFSSEKDAAREAYRKAVRQKFEDWQSGSDYINDLLSIAQSLREQEKPLPPFHWEIEFPEVFGRTNPGFDCFIGNPPFAGKNTTINSNPEGYLDWLKVLHPGSHGNADIVAHFFRRTFNLLNQGGTIGLIATNTIAQGDTRSTGLRWICLNEGTIYRTQKRLKWPGLAAVVVSVVNIHKGMYSGQKTLDGIAVPEITAFLFHTGGSDDPVTLEANAGKSFQGSILLGMGFTFDDTNAEASPVAEMERLIQKDPRNAERIFPYIGGDEVNNSPTHAHRRYVINFADFPLQRENLGKSWFVATEREQETWLRSGIVPADYPGPVAVDWPDLLHIVEEKVKPRRLLDNRASYRKFWWQFAEKRTDLFQAIQSLTRVLVINCGASKFISFTWLQSNTIYANTLDIIVVETDNGFGILQSRIHEIWARFFGSSMKDDLRYTPSDCFETFPFPESWGSNLMLEAAGQEYYGFRAALMIRNNQGLTDTYNRFHDPNEFNPDILELRELHAAMDRAVLNAYGWTDIPTGCEFLLDYEDEESEEESSSRQKKKPWRYRWPDEVRDEVLARLLELNRQRAEEEQFAGLAAQQAPAKRKGGPRARKPEQEPPALPGL</sequence>
<evidence type="ECO:0000256" key="6">
    <source>
        <dbReference type="SAM" id="MobiDB-lite"/>
    </source>
</evidence>
<dbReference type="HOGENOM" id="CLU_004385_0_0_3"/>
<dbReference type="KEGG" id="glj:GKIL_0692"/>
<dbReference type="Pfam" id="PF07669">
    <property type="entry name" value="Eco57I"/>
    <property type="match status" value="1"/>
</dbReference>
<dbReference type="GO" id="GO:0032259">
    <property type="term" value="P:methylation"/>
    <property type="evidence" value="ECO:0007669"/>
    <property type="project" value="UniProtKB-KW"/>
</dbReference>
<dbReference type="InterPro" id="IPR011639">
    <property type="entry name" value="MethylTrfase_TaqI-like_dom"/>
</dbReference>
<evidence type="ECO:0000313" key="9">
    <source>
        <dbReference type="EMBL" id="AGY56938.1"/>
    </source>
</evidence>
<evidence type="ECO:0000256" key="5">
    <source>
        <dbReference type="ARBA" id="ARBA00047942"/>
    </source>
</evidence>
<evidence type="ECO:0000259" key="8">
    <source>
        <dbReference type="Pfam" id="PF20466"/>
    </source>
</evidence>
<organism evidence="9 10">
    <name type="scientific">Gloeobacter kilaueensis (strain ATCC BAA-2537 / CCAP 1431/1 / ULC 316 / JS1)</name>
    <dbReference type="NCBI Taxonomy" id="1183438"/>
    <lineage>
        <taxon>Bacteria</taxon>
        <taxon>Bacillati</taxon>
        <taxon>Cyanobacteriota</taxon>
        <taxon>Cyanophyceae</taxon>
        <taxon>Gloeobacterales</taxon>
        <taxon>Gloeobacteraceae</taxon>
        <taxon>Gloeobacter</taxon>
    </lineage>
</organism>
<feature type="domain" description="MmeI-like target recognition" evidence="8">
    <location>
        <begin position="1121"/>
        <end position="1194"/>
    </location>
</feature>
<dbReference type="Gene3D" id="3.40.50.150">
    <property type="entry name" value="Vaccinia Virus protein VP39"/>
    <property type="match status" value="1"/>
</dbReference>
<dbReference type="OrthoDB" id="564694at2"/>
<protein>
    <recommendedName>
        <fullName evidence="1">site-specific DNA-methyltransferase (adenine-specific)</fullName>
        <ecNumber evidence="1">2.1.1.72</ecNumber>
    </recommendedName>
</protein>
<evidence type="ECO:0000313" key="10">
    <source>
        <dbReference type="Proteomes" id="UP000017396"/>
    </source>
</evidence>
<dbReference type="REBASE" id="71799">
    <property type="entry name" value="GkiJS1ORF692P"/>
</dbReference>
<dbReference type="PRINTS" id="PR00507">
    <property type="entry name" value="N12N6MTFRASE"/>
</dbReference>
<dbReference type="STRING" id="1183438.GKIL_0692"/>
<dbReference type="PANTHER" id="PTHR33841">
    <property type="entry name" value="DNA METHYLTRANSFERASE YEEA-RELATED"/>
    <property type="match status" value="1"/>
</dbReference>
<evidence type="ECO:0000256" key="3">
    <source>
        <dbReference type="ARBA" id="ARBA00022679"/>
    </source>
</evidence>
<reference evidence="9 10" key="1">
    <citation type="journal article" date="2013" name="PLoS ONE">
        <title>Cultivation and Complete Genome Sequencing of Gloeobacter kilaueensis sp. nov., from a Lava Cave in Kilauea Caldera, Hawai'i.</title>
        <authorList>
            <person name="Saw J.H."/>
            <person name="Schatz M."/>
            <person name="Brown M.V."/>
            <person name="Kunkel D.D."/>
            <person name="Foster J.S."/>
            <person name="Shick H."/>
            <person name="Christensen S."/>
            <person name="Hou S."/>
            <person name="Wan X."/>
            <person name="Donachie S.P."/>
        </authorList>
    </citation>
    <scope>NUCLEOTIDE SEQUENCE [LARGE SCALE GENOMIC DNA]</scope>
    <source>
        <strain evidence="10">JS</strain>
    </source>
</reference>
<keyword evidence="3 9" id="KW-0808">Transferase</keyword>
<comment type="catalytic activity">
    <reaction evidence="5">
        <text>a 2'-deoxyadenosine in DNA + S-adenosyl-L-methionine = an N(6)-methyl-2'-deoxyadenosine in DNA + S-adenosyl-L-homocysteine + H(+)</text>
        <dbReference type="Rhea" id="RHEA:15197"/>
        <dbReference type="Rhea" id="RHEA-COMP:12418"/>
        <dbReference type="Rhea" id="RHEA-COMP:12419"/>
        <dbReference type="ChEBI" id="CHEBI:15378"/>
        <dbReference type="ChEBI" id="CHEBI:57856"/>
        <dbReference type="ChEBI" id="CHEBI:59789"/>
        <dbReference type="ChEBI" id="CHEBI:90615"/>
        <dbReference type="ChEBI" id="CHEBI:90616"/>
        <dbReference type="EC" id="2.1.1.72"/>
    </reaction>
</comment>
<dbReference type="GO" id="GO:0006304">
    <property type="term" value="P:DNA modification"/>
    <property type="evidence" value="ECO:0007669"/>
    <property type="project" value="InterPro"/>
</dbReference>
<keyword evidence="4" id="KW-0949">S-adenosyl-L-methionine</keyword>
<dbReference type="InterPro" id="IPR046820">
    <property type="entry name" value="MmeI_TRD"/>
</dbReference>
<evidence type="ECO:0000256" key="2">
    <source>
        <dbReference type="ARBA" id="ARBA00022603"/>
    </source>
</evidence>
<proteinExistence type="predicted"/>